<dbReference type="GO" id="GO:0005886">
    <property type="term" value="C:plasma membrane"/>
    <property type="evidence" value="ECO:0007669"/>
    <property type="project" value="UniProtKB-SubCell"/>
</dbReference>
<dbReference type="Pfam" id="PF00560">
    <property type="entry name" value="LRR_1"/>
    <property type="match status" value="2"/>
</dbReference>
<dbReference type="InterPro" id="IPR046956">
    <property type="entry name" value="RLP23-like"/>
</dbReference>
<keyword evidence="8" id="KW-1133">Transmembrane helix</keyword>
<reference evidence="13" key="2">
    <citation type="journal article" date="2024" name="Plant">
        <title>Genomic evolution and insights into agronomic trait innovations of Sesamum species.</title>
        <authorList>
            <person name="Miao H."/>
            <person name="Wang L."/>
            <person name="Qu L."/>
            <person name="Liu H."/>
            <person name="Sun Y."/>
            <person name="Le M."/>
            <person name="Wang Q."/>
            <person name="Wei S."/>
            <person name="Zheng Y."/>
            <person name="Lin W."/>
            <person name="Duan Y."/>
            <person name="Cao H."/>
            <person name="Xiong S."/>
            <person name="Wang X."/>
            <person name="Wei L."/>
            <person name="Li C."/>
            <person name="Ma Q."/>
            <person name="Ju M."/>
            <person name="Zhao R."/>
            <person name="Li G."/>
            <person name="Mu C."/>
            <person name="Tian Q."/>
            <person name="Mei H."/>
            <person name="Zhang T."/>
            <person name="Gao T."/>
            <person name="Zhang H."/>
        </authorList>
    </citation>
    <scope>NUCLEOTIDE SEQUENCE</scope>
    <source>
        <strain evidence="13">G02</strain>
    </source>
</reference>
<evidence type="ECO:0000256" key="9">
    <source>
        <dbReference type="ARBA" id="ARBA00023136"/>
    </source>
</evidence>
<feature type="domain" description="Disease resistance R13L4/SHOC-2-like LRR" evidence="12">
    <location>
        <begin position="356"/>
        <end position="544"/>
    </location>
</feature>
<sequence length="640" mass="72637">MGLVDHPLTPSSFQHVVSKQLKQSVAEPFQRTNVVRRKFIRFSSRVSLTRSMEIIVSLLFFTTTLVGNFFSAALADGVCSESERMALLMFKNELNDPGNRLSSWTGANCCEWAGAVCDNETGHVHEIRLRNPYDDRCARLNHGAAEHEAYSRHKMGGKLNPSLLTSYLAIDSLRLELFHGLIPHQLGNLSFLQYLTIRDSCPDCKTKLHIRNLQWLSRLSSLKYLDLTGVNISEPTNWLQVTNNLPSLIDLRLSRCGLRLITSVDFDNFTSLRFLDLSGNNFNSFLPHWIHNLGNLLHLDLSDCGLYNQFPITLQNMTRLRYLNSSSNNFNSAFPNWFTRFRNLEVLSIADNLVRSELPSSIGNWTSLVTLDLSQNQLEGMLPESLGKLCRLEEIYLSRNRFSGDIQQAFTGCISRSLRLLYLGSNKFLGQIPGNLGELSKLRELDLVDIKFSSPLPVSLGQLQELEYLVISLNLLEGSVSEAHFRNLSRLKILRANGNKLIFRPSRNWSPPFQLKGLSLRTWQLGPKFPVWIKHMRRLNYLSLARTGIADAIPSWFWTSTSQLRYLNLSNNLIHGRIPSLLHFGSDWNVAIDLKCNLLSGPLLPVASNISMLDLSHNKNSGSMHHFLCSNTGTRTYWKS</sequence>
<dbReference type="SMART" id="SM00369">
    <property type="entry name" value="LRR_TYP"/>
    <property type="match status" value="5"/>
</dbReference>
<comment type="caution">
    <text evidence="13">The sequence shown here is derived from an EMBL/GenBank/DDBJ whole genome shotgun (WGS) entry which is preliminary data.</text>
</comment>
<proteinExistence type="inferred from homology"/>
<feature type="domain" description="Leucine-rich repeat-containing N-terminal plant-type" evidence="11">
    <location>
        <begin position="81"/>
        <end position="118"/>
    </location>
</feature>
<protein>
    <submittedName>
        <fullName evidence="13">Receptor-like protein EIX1</fullName>
    </submittedName>
</protein>
<dbReference type="GO" id="GO:0006952">
    <property type="term" value="P:defense response"/>
    <property type="evidence" value="ECO:0007669"/>
    <property type="project" value="UniProtKB-ARBA"/>
</dbReference>
<name>A0AAW2KC88_SESRA</name>
<evidence type="ECO:0000256" key="4">
    <source>
        <dbReference type="ARBA" id="ARBA00022614"/>
    </source>
</evidence>
<keyword evidence="3" id="KW-1003">Cell membrane</keyword>
<dbReference type="GO" id="GO:0051707">
    <property type="term" value="P:response to other organism"/>
    <property type="evidence" value="ECO:0007669"/>
    <property type="project" value="UniProtKB-ARBA"/>
</dbReference>
<reference evidence="13" key="1">
    <citation type="submission" date="2020-06" db="EMBL/GenBank/DDBJ databases">
        <authorList>
            <person name="Li T."/>
            <person name="Hu X."/>
            <person name="Zhang T."/>
            <person name="Song X."/>
            <person name="Zhang H."/>
            <person name="Dai N."/>
            <person name="Sheng W."/>
            <person name="Hou X."/>
            <person name="Wei L."/>
        </authorList>
    </citation>
    <scope>NUCLEOTIDE SEQUENCE</scope>
    <source>
        <strain evidence="13">G02</strain>
        <tissue evidence="13">Leaf</tissue>
    </source>
</reference>
<dbReference type="PANTHER" id="PTHR48063">
    <property type="entry name" value="LRR RECEPTOR-LIKE KINASE"/>
    <property type="match status" value="1"/>
</dbReference>
<dbReference type="AlphaFoldDB" id="A0AAW2KC88"/>
<evidence type="ECO:0000259" key="11">
    <source>
        <dbReference type="Pfam" id="PF08263"/>
    </source>
</evidence>
<evidence type="ECO:0000256" key="5">
    <source>
        <dbReference type="ARBA" id="ARBA00022692"/>
    </source>
</evidence>
<keyword evidence="10" id="KW-0325">Glycoprotein</keyword>
<dbReference type="FunFam" id="3.80.10.10:FF:000383">
    <property type="entry name" value="Leucine-rich repeat receptor protein kinase EMS1"/>
    <property type="match status" value="1"/>
</dbReference>
<organism evidence="13">
    <name type="scientific">Sesamum radiatum</name>
    <name type="common">Black benniseed</name>
    <dbReference type="NCBI Taxonomy" id="300843"/>
    <lineage>
        <taxon>Eukaryota</taxon>
        <taxon>Viridiplantae</taxon>
        <taxon>Streptophyta</taxon>
        <taxon>Embryophyta</taxon>
        <taxon>Tracheophyta</taxon>
        <taxon>Spermatophyta</taxon>
        <taxon>Magnoliopsida</taxon>
        <taxon>eudicotyledons</taxon>
        <taxon>Gunneridae</taxon>
        <taxon>Pentapetalae</taxon>
        <taxon>asterids</taxon>
        <taxon>lamiids</taxon>
        <taxon>Lamiales</taxon>
        <taxon>Pedaliaceae</taxon>
        <taxon>Sesamum</taxon>
    </lineage>
</organism>
<dbReference type="InterPro" id="IPR032675">
    <property type="entry name" value="LRR_dom_sf"/>
</dbReference>
<gene>
    <name evidence="13" type="ORF">Sradi_6271000</name>
</gene>
<dbReference type="InterPro" id="IPR003591">
    <property type="entry name" value="Leu-rich_rpt_typical-subtyp"/>
</dbReference>
<keyword evidence="13" id="KW-0675">Receptor</keyword>
<dbReference type="Pfam" id="PF08263">
    <property type="entry name" value="LRRNT_2"/>
    <property type="match status" value="1"/>
</dbReference>
<accession>A0AAW2KC88</accession>
<dbReference type="Pfam" id="PF23598">
    <property type="entry name" value="LRR_14"/>
    <property type="match status" value="1"/>
</dbReference>
<dbReference type="EMBL" id="JACGWJ010000029">
    <property type="protein sequence ID" value="KAL0304029.1"/>
    <property type="molecule type" value="Genomic_DNA"/>
</dbReference>
<evidence type="ECO:0000256" key="6">
    <source>
        <dbReference type="ARBA" id="ARBA00022729"/>
    </source>
</evidence>
<evidence type="ECO:0000259" key="12">
    <source>
        <dbReference type="Pfam" id="PF23598"/>
    </source>
</evidence>
<dbReference type="InterPro" id="IPR055414">
    <property type="entry name" value="LRR_R13L4/SHOC2-like"/>
</dbReference>
<evidence type="ECO:0000256" key="10">
    <source>
        <dbReference type="ARBA" id="ARBA00023180"/>
    </source>
</evidence>
<dbReference type="Gene3D" id="3.80.10.10">
    <property type="entry name" value="Ribonuclease Inhibitor"/>
    <property type="match status" value="4"/>
</dbReference>
<evidence type="ECO:0000256" key="2">
    <source>
        <dbReference type="ARBA" id="ARBA00009592"/>
    </source>
</evidence>
<comment type="subcellular location">
    <subcellularLocation>
        <location evidence="1">Cell membrane</location>
        <topology evidence="1">Single-pass type I membrane protein</topology>
    </subcellularLocation>
</comment>
<keyword evidence="9" id="KW-0472">Membrane</keyword>
<keyword evidence="7" id="KW-0677">Repeat</keyword>
<evidence type="ECO:0000256" key="8">
    <source>
        <dbReference type="ARBA" id="ARBA00022989"/>
    </source>
</evidence>
<keyword evidence="6" id="KW-0732">Signal</keyword>
<evidence type="ECO:0000256" key="1">
    <source>
        <dbReference type="ARBA" id="ARBA00004251"/>
    </source>
</evidence>
<evidence type="ECO:0000313" key="13">
    <source>
        <dbReference type="EMBL" id="KAL0304029.1"/>
    </source>
</evidence>
<dbReference type="PROSITE" id="PS51450">
    <property type="entry name" value="LRR"/>
    <property type="match status" value="1"/>
</dbReference>
<evidence type="ECO:0000256" key="7">
    <source>
        <dbReference type="ARBA" id="ARBA00022737"/>
    </source>
</evidence>
<dbReference type="SUPFAM" id="SSF52058">
    <property type="entry name" value="L domain-like"/>
    <property type="match status" value="2"/>
</dbReference>
<comment type="similarity">
    <text evidence="2">Belongs to the RLP family.</text>
</comment>
<evidence type="ECO:0000256" key="3">
    <source>
        <dbReference type="ARBA" id="ARBA00022475"/>
    </source>
</evidence>
<dbReference type="InterPro" id="IPR013210">
    <property type="entry name" value="LRR_N_plant-typ"/>
</dbReference>
<dbReference type="InterPro" id="IPR001611">
    <property type="entry name" value="Leu-rich_rpt"/>
</dbReference>
<keyword evidence="5" id="KW-0812">Transmembrane</keyword>
<dbReference type="PANTHER" id="PTHR48063:SF98">
    <property type="entry name" value="LRR RECEPTOR-LIKE SERINE_THREONINE-PROTEIN KINASE FLS2"/>
    <property type="match status" value="1"/>
</dbReference>
<keyword evidence="4" id="KW-0433">Leucine-rich repeat</keyword>